<organism evidence="11 12">
    <name type="scientific">Porites lobata</name>
    <dbReference type="NCBI Taxonomy" id="104759"/>
    <lineage>
        <taxon>Eukaryota</taxon>
        <taxon>Metazoa</taxon>
        <taxon>Cnidaria</taxon>
        <taxon>Anthozoa</taxon>
        <taxon>Hexacorallia</taxon>
        <taxon>Scleractinia</taxon>
        <taxon>Fungiina</taxon>
        <taxon>Poritidae</taxon>
        <taxon>Porites</taxon>
    </lineage>
</organism>
<proteinExistence type="inferred from homology"/>
<feature type="transmembrane region" description="Helical" evidence="9">
    <location>
        <begin position="299"/>
        <end position="320"/>
    </location>
</feature>
<feature type="transmembrane region" description="Helical" evidence="9">
    <location>
        <begin position="67"/>
        <end position="86"/>
    </location>
</feature>
<accession>A0ABN8N935</accession>
<comment type="similarity">
    <text evidence="8">Belongs to the G-protein coupled receptor 1 family.</text>
</comment>
<keyword evidence="12" id="KW-1185">Reference proteome</keyword>
<evidence type="ECO:0000313" key="11">
    <source>
        <dbReference type="EMBL" id="CAH3043222.1"/>
    </source>
</evidence>
<dbReference type="PANTHER" id="PTHR45695:SF9">
    <property type="entry name" value="LEUCOKININ RECEPTOR"/>
    <property type="match status" value="1"/>
</dbReference>
<sequence length="397" mass="44983">MENVTKVSDPVHTSKTPADSSEDLQVSMAQIAKAVAYAAIMVLSICGNALVLIVVKKNIGGQMRSVRNYLLTSMAATDLLITIGSMPERLTRVLTNDEWLIDGAMGTALCKVTNFFEKLALSVSIVNLALVAVDRFLAVMFPHKKYFTRRKAFTAIASVWLTSALYCSPILYYGGLLKKQGKTLCKVRQFFPNWKAWYLLYLAELFLTLLLVLSLYTSILCKLWRRQPPNRIGMAREDSLRNSCITANRPDRDAKINRRVIKMVAAILIAFYICFLPYWIGWVFCSYCYSKLICNETYIFISIFLCYANSSLNPVIYCAFSENFRLAFKVVVKQTCPCFTNSSSRRRRVTPLISAVVFNRLSLNSLERNQGDTRVRESIKEENEIGSGNRKVLTTEL</sequence>
<gene>
    <name evidence="11" type="ORF">PLOB_00002783</name>
</gene>
<evidence type="ECO:0000256" key="5">
    <source>
        <dbReference type="ARBA" id="ARBA00023136"/>
    </source>
</evidence>
<dbReference type="InterPro" id="IPR000276">
    <property type="entry name" value="GPCR_Rhodpsn"/>
</dbReference>
<name>A0ABN8N935_9CNID</name>
<evidence type="ECO:0000256" key="8">
    <source>
        <dbReference type="RuleBase" id="RU000688"/>
    </source>
</evidence>
<evidence type="ECO:0000256" key="6">
    <source>
        <dbReference type="ARBA" id="ARBA00023170"/>
    </source>
</evidence>
<dbReference type="Gene3D" id="1.20.1070.10">
    <property type="entry name" value="Rhodopsin 7-helix transmembrane proteins"/>
    <property type="match status" value="1"/>
</dbReference>
<keyword evidence="4 8" id="KW-0297">G-protein coupled receptor</keyword>
<feature type="transmembrane region" description="Helical" evidence="9">
    <location>
        <begin position="260"/>
        <end position="279"/>
    </location>
</feature>
<evidence type="ECO:0000256" key="4">
    <source>
        <dbReference type="ARBA" id="ARBA00023040"/>
    </source>
</evidence>
<feature type="transmembrane region" description="Helical" evidence="9">
    <location>
        <begin position="196"/>
        <end position="221"/>
    </location>
</feature>
<dbReference type="Pfam" id="PF00001">
    <property type="entry name" value="7tm_1"/>
    <property type="match status" value="1"/>
</dbReference>
<dbReference type="PRINTS" id="PR00237">
    <property type="entry name" value="GPCRRHODOPSN"/>
</dbReference>
<dbReference type="PROSITE" id="PS50262">
    <property type="entry name" value="G_PROTEIN_RECEP_F1_2"/>
    <property type="match status" value="1"/>
</dbReference>
<keyword evidence="6 8" id="KW-0675">Receptor</keyword>
<evidence type="ECO:0000256" key="7">
    <source>
        <dbReference type="ARBA" id="ARBA00023224"/>
    </source>
</evidence>
<feature type="transmembrane region" description="Helical" evidence="9">
    <location>
        <begin position="153"/>
        <end position="176"/>
    </location>
</feature>
<feature type="transmembrane region" description="Helical" evidence="9">
    <location>
        <begin position="119"/>
        <end position="141"/>
    </location>
</feature>
<evidence type="ECO:0000256" key="9">
    <source>
        <dbReference type="SAM" id="Phobius"/>
    </source>
</evidence>
<evidence type="ECO:0000313" key="12">
    <source>
        <dbReference type="Proteomes" id="UP001159405"/>
    </source>
</evidence>
<feature type="transmembrane region" description="Helical" evidence="9">
    <location>
        <begin position="34"/>
        <end position="55"/>
    </location>
</feature>
<comment type="subcellular location">
    <subcellularLocation>
        <location evidence="1">Membrane</location>
        <topology evidence="1">Multi-pass membrane protein</topology>
    </subcellularLocation>
</comment>
<evidence type="ECO:0000256" key="3">
    <source>
        <dbReference type="ARBA" id="ARBA00022989"/>
    </source>
</evidence>
<keyword evidence="5 9" id="KW-0472">Membrane</keyword>
<feature type="domain" description="G-protein coupled receptors family 1 profile" evidence="10">
    <location>
        <begin position="47"/>
        <end position="317"/>
    </location>
</feature>
<dbReference type="InterPro" id="IPR017452">
    <property type="entry name" value="GPCR_Rhodpsn_7TM"/>
</dbReference>
<keyword evidence="7 8" id="KW-0807">Transducer</keyword>
<dbReference type="CDD" id="cd00637">
    <property type="entry name" value="7tm_classA_rhodopsin-like"/>
    <property type="match status" value="1"/>
</dbReference>
<dbReference type="SUPFAM" id="SSF81321">
    <property type="entry name" value="Family A G protein-coupled receptor-like"/>
    <property type="match status" value="1"/>
</dbReference>
<protein>
    <recommendedName>
        <fullName evidence="10">G-protein coupled receptors family 1 profile domain-containing protein</fullName>
    </recommendedName>
</protein>
<dbReference type="Proteomes" id="UP001159405">
    <property type="component" value="Unassembled WGS sequence"/>
</dbReference>
<keyword evidence="2 8" id="KW-0812">Transmembrane</keyword>
<evidence type="ECO:0000256" key="2">
    <source>
        <dbReference type="ARBA" id="ARBA00022692"/>
    </source>
</evidence>
<dbReference type="EMBL" id="CALNXK010000011">
    <property type="protein sequence ID" value="CAH3043222.1"/>
    <property type="molecule type" value="Genomic_DNA"/>
</dbReference>
<dbReference type="PANTHER" id="PTHR45695">
    <property type="entry name" value="LEUCOKININ RECEPTOR-RELATED"/>
    <property type="match status" value="1"/>
</dbReference>
<evidence type="ECO:0000259" key="10">
    <source>
        <dbReference type="PROSITE" id="PS50262"/>
    </source>
</evidence>
<dbReference type="PROSITE" id="PS00237">
    <property type="entry name" value="G_PROTEIN_RECEP_F1_1"/>
    <property type="match status" value="1"/>
</dbReference>
<evidence type="ECO:0000256" key="1">
    <source>
        <dbReference type="ARBA" id="ARBA00004141"/>
    </source>
</evidence>
<keyword evidence="3 9" id="KW-1133">Transmembrane helix</keyword>
<reference evidence="11 12" key="1">
    <citation type="submission" date="2022-05" db="EMBL/GenBank/DDBJ databases">
        <authorList>
            <consortium name="Genoscope - CEA"/>
            <person name="William W."/>
        </authorList>
    </citation>
    <scope>NUCLEOTIDE SEQUENCE [LARGE SCALE GENOMIC DNA]</scope>
</reference>
<comment type="caution">
    <text evidence="11">The sequence shown here is derived from an EMBL/GenBank/DDBJ whole genome shotgun (WGS) entry which is preliminary data.</text>
</comment>